<evidence type="ECO:0000313" key="2">
    <source>
        <dbReference type="Proteomes" id="UP000079169"/>
    </source>
</evidence>
<proteinExistence type="predicted"/>
<dbReference type="GeneID" id="103515675"/>
<keyword evidence="1" id="KW-0732">Signal</keyword>
<organism evidence="2 3">
    <name type="scientific">Diaphorina citri</name>
    <name type="common">Asian citrus psyllid</name>
    <dbReference type="NCBI Taxonomy" id="121845"/>
    <lineage>
        <taxon>Eukaryota</taxon>
        <taxon>Metazoa</taxon>
        <taxon>Ecdysozoa</taxon>
        <taxon>Arthropoda</taxon>
        <taxon>Hexapoda</taxon>
        <taxon>Insecta</taxon>
        <taxon>Pterygota</taxon>
        <taxon>Neoptera</taxon>
        <taxon>Paraneoptera</taxon>
        <taxon>Hemiptera</taxon>
        <taxon>Sternorrhyncha</taxon>
        <taxon>Psylloidea</taxon>
        <taxon>Psyllidae</taxon>
        <taxon>Diaphorininae</taxon>
        <taxon>Diaphorina</taxon>
    </lineage>
</organism>
<dbReference type="AlphaFoldDB" id="A0A1S3DDJ6"/>
<protein>
    <submittedName>
        <fullName evidence="3">Uncharacterized protein LOC103515675</fullName>
    </submittedName>
</protein>
<gene>
    <name evidence="3" type="primary">LOC103515675</name>
</gene>
<dbReference type="KEGG" id="dci:103515675"/>
<dbReference type="Proteomes" id="UP000079169">
    <property type="component" value="Unplaced"/>
</dbReference>
<reference evidence="3" key="1">
    <citation type="submission" date="2025-08" db="UniProtKB">
        <authorList>
            <consortium name="RefSeq"/>
        </authorList>
    </citation>
    <scope>IDENTIFICATION</scope>
</reference>
<keyword evidence="2" id="KW-1185">Reference proteome</keyword>
<name>A0A1S3DDJ6_DIACI</name>
<accession>A0A1S3DDJ6</accession>
<evidence type="ECO:0000256" key="1">
    <source>
        <dbReference type="SAM" id="SignalP"/>
    </source>
</evidence>
<feature type="signal peptide" evidence="1">
    <location>
        <begin position="1"/>
        <end position="23"/>
    </location>
</feature>
<dbReference type="RefSeq" id="XP_008478834.1">
    <property type="nucleotide sequence ID" value="XM_008480612.3"/>
</dbReference>
<feature type="chain" id="PRO_5010229979" evidence="1">
    <location>
        <begin position="24"/>
        <end position="265"/>
    </location>
</feature>
<sequence length="265" mass="30524">MKSITMCCIVLILTVYVKTGCQASGDHLKRVLPLRVLNLGTRDPKDALAMAVDEPNFDILDAYIRADVDRKIMEQNRDLVFDLVENFNSESEVTNKYTEVVDRTFLLCESRYKSPYLSDLTGDLYHQISLYGSQKRCNEDFCLGFKDVLTTRSKSCNDDRYFVHLPQSAQCVNFVGTKSNVTLHQFCRCGFNAFISRTMIHQVVYLIKEHHDRPGVFYYIRGRNSPPGFKHDRFLRVRSVDVEKPITTIKESNCESGVFLVVPRH</sequence>
<evidence type="ECO:0000313" key="3">
    <source>
        <dbReference type="RefSeq" id="XP_008478834.1"/>
    </source>
</evidence>
<dbReference type="PaxDb" id="121845-A0A1S3DDJ6"/>